<gene>
    <name evidence="1" type="ORF">K488DRAFT_75648</name>
</gene>
<proteinExistence type="predicted"/>
<keyword evidence="2" id="KW-1185">Reference proteome</keyword>
<reference evidence="1" key="2">
    <citation type="journal article" date="2022" name="New Phytol.">
        <title>Evolutionary transition to the ectomycorrhizal habit in the genomes of a hyperdiverse lineage of mushroom-forming fungi.</title>
        <authorList>
            <person name="Looney B."/>
            <person name="Miyauchi S."/>
            <person name="Morin E."/>
            <person name="Drula E."/>
            <person name="Courty P.E."/>
            <person name="Kohler A."/>
            <person name="Kuo A."/>
            <person name="LaButti K."/>
            <person name="Pangilinan J."/>
            <person name="Lipzen A."/>
            <person name="Riley R."/>
            <person name="Andreopoulos W."/>
            <person name="He G."/>
            <person name="Johnson J."/>
            <person name="Nolan M."/>
            <person name="Tritt A."/>
            <person name="Barry K.W."/>
            <person name="Grigoriev I.V."/>
            <person name="Nagy L.G."/>
            <person name="Hibbett D."/>
            <person name="Henrissat B."/>
            <person name="Matheny P.B."/>
            <person name="Labbe J."/>
            <person name="Martin F.M."/>
        </authorList>
    </citation>
    <scope>NUCLEOTIDE SEQUENCE</scope>
    <source>
        <strain evidence="1">EC-137</strain>
    </source>
</reference>
<name>A0ACB8QZA1_9AGAM</name>
<comment type="caution">
    <text evidence="1">The sequence shown here is derived from an EMBL/GenBank/DDBJ whole genome shotgun (WGS) entry which is preliminary data.</text>
</comment>
<protein>
    <submittedName>
        <fullName evidence="1">Thiamine biosynthetic bifunctional enzyme</fullName>
    </submittedName>
</protein>
<evidence type="ECO:0000313" key="2">
    <source>
        <dbReference type="Proteomes" id="UP000814128"/>
    </source>
</evidence>
<organism evidence="1 2">
    <name type="scientific">Vararia minispora EC-137</name>
    <dbReference type="NCBI Taxonomy" id="1314806"/>
    <lineage>
        <taxon>Eukaryota</taxon>
        <taxon>Fungi</taxon>
        <taxon>Dikarya</taxon>
        <taxon>Basidiomycota</taxon>
        <taxon>Agaricomycotina</taxon>
        <taxon>Agaricomycetes</taxon>
        <taxon>Russulales</taxon>
        <taxon>Lachnocladiaceae</taxon>
        <taxon>Vararia</taxon>
    </lineage>
</organism>
<sequence length="535" mass="55836">MTVTSQAKPHVDYSVYLVTGRELLPRGKTYTECLEEALKGGVTVVQVREKTAETGEFLSIARQTIEICRRYNVPVLINDRIDIALASGADGIHVGQTDMPLAEARKLLPPNAIIGVSCNNIEHVKAAIAGGADYLGLGSIFPTNTKDVTEPGRIPGISGTQDMLAVLEGTTIQSVAIGGIKIDNLARVLHGCSSPNGHGLDGIAVVSEIMASPEPRIAAERLAKTCSSWKSVPRRPVSFTTPLSSAVAYVRRSAELLELVRTLSPLVHQITNNVVKTQSANATLALGGSPIMAAAAEEQVDLARIPGGLLINFGTVEDVGGMLAAGREANKNRKPIVFDPVGVGATAHRRATATRLLDAWQATVIKGNAAEIGAVAKLEEVASKGVDSVGSGFKDPATVVRTLARKQRCIVILSGHIDYISDGDTVIQVSNGHPLLSQITGSGCMLGTTVATFCGAASMEAEKEPSETDPGTLVKGDMLSPAVAGVLALTIASERAAARDTVLGPGSFLPALIDELSLLTPDTIESSAKITVNTL</sequence>
<dbReference type="EMBL" id="MU273467">
    <property type="protein sequence ID" value="KAI0036855.1"/>
    <property type="molecule type" value="Genomic_DNA"/>
</dbReference>
<dbReference type="Proteomes" id="UP000814128">
    <property type="component" value="Unassembled WGS sequence"/>
</dbReference>
<evidence type="ECO:0000313" key="1">
    <source>
        <dbReference type="EMBL" id="KAI0036855.1"/>
    </source>
</evidence>
<accession>A0ACB8QZA1</accession>
<reference evidence="1" key="1">
    <citation type="submission" date="2021-02" db="EMBL/GenBank/DDBJ databases">
        <authorList>
            <consortium name="DOE Joint Genome Institute"/>
            <person name="Ahrendt S."/>
            <person name="Looney B.P."/>
            <person name="Miyauchi S."/>
            <person name="Morin E."/>
            <person name="Drula E."/>
            <person name="Courty P.E."/>
            <person name="Chicoki N."/>
            <person name="Fauchery L."/>
            <person name="Kohler A."/>
            <person name="Kuo A."/>
            <person name="Labutti K."/>
            <person name="Pangilinan J."/>
            <person name="Lipzen A."/>
            <person name="Riley R."/>
            <person name="Andreopoulos W."/>
            <person name="He G."/>
            <person name="Johnson J."/>
            <person name="Barry K.W."/>
            <person name="Grigoriev I.V."/>
            <person name="Nagy L."/>
            <person name="Hibbett D."/>
            <person name="Henrissat B."/>
            <person name="Matheny P.B."/>
            <person name="Labbe J."/>
            <person name="Martin F."/>
        </authorList>
    </citation>
    <scope>NUCLEOTIDE SEQUENCE</scope>
    <source>
        <strain evidence="1">EC-137</strain>
    </source>
</reference>